<dbReference type="EMBL" id="LT629690">
    <property type="protein sequence ID" value="SDF67794.1"/>
    <property type="molecule type" value="Genomic_DNA"/>
</dbReference>
<dbReference type="RefSeq" id="WP_156785143.1">
    <property type="nucleotide sequence ID" value="NZ_LT629690.1"/>
</dbReference>
<sequence>MCIPVRNHLLAEREGLGGVSLCGCGTLHLSVGGVTLRLAPEAFHAMLTMCQDAAQQLLLEGGFPPLPASARVLH</sequence>
<name>A0A1G7N1A3_9BACT</name>
<organism evidence="1 2">
    <name type="scientific">Terriglobus roseus</name>
    <dbReference type="NCBI Taxonomy" id="392734"/>
    <lineage>
        <taxon>Bacteria</taxon>
        <taxon>Pseudomonadati</taxon>
        <taxon>Acidobacteriota</taxon>
        <taxon>Terriglobia</taxon>
        <taxon>Terriglobales</taxon>
        <taxon>Acidobacteriaceae</taxon>
        <taxon>Terriglobus</taxon>
    </lineage>
</organism>
<accession>A0A1G7N1A3</accession>
<keyword evidence="2" id="KW-1185">Reference proteome</keyword>
<protein>
    <submittedName>
        <fullName evidence="1">Uncharacterized protein</fullName>
    </submittedName>
</protein>
<proteinExistence type="predicted"/>
<dbReference type="Proteomes" id="UP000182427">
    <property type="component" value="Chromosome I"/>
</dbReference>
<dbReference type="AlphaFoldDB" id="A0A1G7N1A3"/>
<gene>
    <name evidence="1" type="ORF">SAMN05444167_2976</name>
</gene>
<evidence type="ECO:0000313" key="1">
    <source>
        <dbReference type="EMBL" id="SDF67794.1"/>
    </source>
</evidence>
<evidence type="ECO:0000313" key="2">
    <source>
        <dbReference type="Proteomes" id="UP000182427"/>
    </source>
</evidence>
<reference evidence="1 2" key="1">
    <citation type="submission" date="2016-10" db="EMBL/GenBank/DDBJ databases">
        <authorList>
            <person name="de Groot N.N."/>
        </authorList>
    </citation>
    <scope>NUCLEOTIDE SEQUENCE [LARGE SCALE GENOMIC DNA]</scope>
    <source>
        <strain evidence="1 2">GAS232</strain>
    </source>
</reference>
<dbReference type="OrthoDB" id="5383001at2"/>